<keyword evidence="12" id="KW-1185">Reference proteome</keyword>
<name>A0A3S5FBR1_9PLAT</name>
<gene>
    <name evidence="11" type="ORF">PXEA_LOCUS1217</name>
</gene>
<feature type="site" description="Transition state stabilizer" evidence="8">
    <location>
        <position position="298"/>
    </location>
</feature>
<comment type="similarity">
    <text evidence="3 9">Belongs to the DNA repair enzymes AP/ExoA family.</text>
</comment>
<feature type="binding site" evidence="7">
    <location>
        <position position="298"/>
    </location>
    <ligand>
        <name>Mg(2+)</name>
        <dbReference type="ChEBI" id="CHEBI:18420"/>
        <label>1</label>
    </ligand>
</feature>
<dbReference type="Gene3D" id="3.60.10.10">
    <property type="entry name" value="Endonuclease/exonuclease/phosphatase"/>
    <property type="match status" value="1"/>
</dbReference>
<dbReference type="EMBL" id="CAAALY010002454">
    <property type="protein sequence ID" value="VEL07777.1"/>
    <property type="molecule type" value="Genomic_DNA"/>
</dbReference>
<evidence type="ECO:0000256" key="9">
    <source>
        <dbReference type="RuleBase" id="RU362131"/>
    </source>
</evidence>
<dbReference type="OrthoDB" id="498125at2759"/>
<keyword evidence="5" id="KW-0378">Hydrolase</keyword>
<keyword evidence="4 7" id="KW-0479">Metal-binding</keyword>
<feature type="site" description="Important for catalytic activity" evidence="8">
    <location>
        <position position="377"/>
    </location>
</feature>
<comment type="cofactor">
    <cofactor evidence="2">
        <name>Mn(2+)</name>
        <dbReference type="ChEBI" id="CHEBI:29035"/>
    </cofactor>
</comment>
<feature type="binding site" evidence="7">
    <location>
        <position position="403"/>
    </location>
    <ligand>
        <name>Mg(2+)</name>
        <dbReference type="ChEBI" id="CHEBI:18420"/>
        <label>1</label>
    </ligand>
</feature>
<evidence type="ECO:0000256" key="4">
    <source>
        <dbReference type="ARBA" id="ARBA00022723"/>
    </source>
</evidence>
<keyword evidence="6 7" id="KW-0460">Magnesium</keyword>
<accession>A0A3S5FBR1</accession>
<dbReference type="GO" id="GO:0008081">
    <property type="term" value="F:phosphoric diester hydrolase activity"/>
    <property type="evidence" value="ECO:0007669"/>
    <property type="project" value="TreeGrafter"/>
</dbReference>
<dbReference type="NCBIfam" id="TIGR00633">
    <property type="entry name" value="xth"/>
    <property type="match status" value="1"/>
</dbReference>
<dbReference type="GO" id="GO:0003906">
    <property type="term" value="F:DNA-(apurinic or apyrimidinic site) endonuclease activity"/>
    <property type="evidence" value="ECO:0007669"/>
    <property type="project" value="TreeGrafter"/>
</dbReference>
<dbReference type="PROSITE" id="PS51435">
    <property type="entry name" value="AP_NUCLEASE_F1_4"/>
    <property type="match status" value="1"/>
</dbReference>
<comment type="caution">
    <text evidence="11">The sequence shown here is derived from an EMBL/GenBank/DDBJ whole genome shotgun (WGS) entry which is preliminary data.</text>
</comment>
<dbReference type="InterPro" id="IPR005135">
    <property type="entry name" value="Endo/exonuclease/phosphatase"/>
</dbReference>
<evidence type="ECO:0000256" key="6">
    <source>
        <dbReference type="ARBA" id="ARBA00022842"/>
    </source>
</evidence>
<proteinExistence type="inferred from homology"/>
<reference evidence="11" key="1">
    <citation type="submission" date="2018-11" db="EMBL/GenBank/DDBJ databases">
        <authorList>
            <consortium name="Pathogen Informatics"/>
        </authorList>
    </citation>
    <scope>NUCLEOTIDE SEQUENCE</scope>
</reference>
<evidence type="ECO:0000313" key="11">
    <source>
        <dbReference type="EMBL" id="VEL07777.1"/>
    </source>
</evidence>
<evidence type="ECO:0000256" key="7">
    <source>
        <dbReference type="PIRSR" id="PIRSR604808-2"/>
    </source>
</evidence>
<dbReference type="InterPro" id="IPR020848">
    <property type="entry name" value="AP_endonuclease_F1_CS"/>
</dbReference>
<evidence type="ECO:0000256" key="3">
    <source>
        <dbReference type="ARBA" id="ARBA00007092"/>
    </source>
</evidence>
<organism evidence="11 12">
    <name type="scientific">Protopolystoma xenopodis</name>
    <dbReference type="NCBI Taxonomy" id="117903"/>
    <lineage>
        <taxon>Eukaryota</taxon>
        <taxon>Metazoa</taxon>
        <taxon>Spiralia</taxon>
        <taxon>Lophotrochozoa</taxon>
        <taxon>Platyhelminthes</taxon>
        <taxon>Monogenea</taxon>
        <taxon>Polyopisthocotylea</taxon>
        <taxon>Polystomatidea</taxon>
        <taxon>Polystomatidae</taxon>
        <taxon>Protopolystoma</taxon>
    </lineage>
</organism>
<dbReference type="Proteomes" id="UP000784294">
    <property type="component" value="Unassembled WGS sequence"/>
</dbReference>
<protein>
    <recommendedName>
        <fullName evidence="9">DNA-(apurinic or apyrimidinic site) endonuclease</fullName>
        <ecNumber evidence="9">3.1.-.-</ecNumber>
    </recommendedName>
</protein>
<evidence type="ECO:0000259" key="10">
    <source>
        <dbReference type="Pfam" id="PF03372"/>
    </source>
</evidence>
<dbReference type="SUPFAM" id="SSF56219">
    <property type="entry name" value="DNase I-like"/>
    <property type="match status" value="1"/>
</dbReference>
<feature type="domain" description="Endonuclease/exonuclease/phosphatase" evidence="10">
    <location>
        <begin position="179"/>
        <end position="403"/>
    </location>
</feature>
<dbReference type="GO" id="GO:0005634">
    <property type="term" value="C:nucleus"/>
    <property type="evidence" value="ECO:0007669"/>
    <property type="project" value="TreeGrafter"/>
</dbReference>
<comment type="catalytic activity">
    <reaction evidence="1">
        <text>Exonucleolytic cleavage in the 3'- to 5'-direction to yield nucleoside 5'-phosphates.</text>
        <dbReference type="EC" id="3.1.11.2"/>
    </reaction>
</comment>
<feature type="binding site" evidence="7">
    <location>
        <position position="193"/>
    </location>
    <ligand>
        <name>Mg(2+)</name>
        <dbReference type="ChEBI" id="CHEBI:18420"/>
        <label>1</label>
    </ligand>
</feature>
<evidence type="ECO:0000256" key="5">
    <source>
        <dbReference type="ARBA" id="ARBA00022801"/>
    </source>
</evidence>
<dbReference type="EC" id="3.1.-.-" evidence="9"/>
<dbReference type="GO" id="GO:0046872">
    <property type="term" value="F:metal ion binding"/>
    <property type="evidence" value="ECO:0007669"/>
    <property type="project" value="UniProtKB-KW"/>
</dbReference>
<evidence type="ECO:0000313" key="12">
    <source>
        <dbReference type="Proteomes" id="UP000784294"/>
    </source>
</evidence>
<keyword evidence="9" id="KW-0227">DNA damage</keyword>
<dbReference type="CDD" id="cd09087">
    <property type="entry name" value="Ape1-like_AP-endo"/>
    <property type="match status" value="1"/>
</dbReference>
<dbReference type="GO" id="GO:0006284">
    <property type="term" value="P:base-excision repair"/>
    <property type="evidence" value="ECO:0007669"/>
    <property type="project" value="TreeGrafter"/>
</dbReference>
<keyword evidence="7" id="KW-0464">Manganese</keyword>
<dbReference type="PANTHER" id="PTHR22748:SF6">
    <property type="entry name" value="DNA-(APURINIC OR APYRIMIDINIC SITE) ENDONUCLEASE"/>
    <property type="match status" value="1"/>
</dbReference>
<dbReference type="GO" id="GO:0008311">
    <property type="term" value="F:double-stranded DNA 3'-5' DNA exonuclease activity"/>
    <property type="evidence" value="ECO:0007669"/>
    <property type="project" value="UniProtKB-EC"/>
</dbReference>
<sequence>MAKRTDYADYDDGETFENVQSPLSDTGHHENYYGRHIRTSFCIVIQLTKHDVFYRAGSIFPRPTTAFYNLPPLCHPKGARYFDIFTLSLQLIDASSKKPKRTKHVKLEEKLGESKVLPFSLFFQPRQKVEELESVSKDKVVLSEKMKVEYQICVMEREWTSKLAESSFLMIYNQTDPRAYFKQEQPHVLAIQELKCAFNKIPKEANIPGYSAAWNSAEKEGYAGTGVFYKDNLAKFSKGIGIDLHDSEGRSNPASDVPNSGRGLVRLQYRDKSWDPDFKEYLKRLDAKKPVILCGDLNVSHQEIGNLPLSDVLDLANPESNRRTAGFTDEERAGFSELLADLDFVDTYRYLYPQRRAYTYWTYMSNARSRNVGWRLDYFLVSRRFLPSICDHEIRCGMPGSDHCPIVLYLDL</sequence>
<evidence type="ECO:0000256" key="1">
    <source>
        <dbReference type="ARBA" id="ARBA00000493"/>
    </source>
</evidence>
<dbReference type="PROSITE" id="PS00728">
    <property type="entry name" value="AP_NUCLEASE_F1_3"/>
    <property type="match status" value="1"/>
</dbReference>
<evidence type="ECO:0000256" key="2">
    <source>
        <dbReference type="ARBA" id="ARBA00001936"/>
    </source>
</evidence>
<keyword evidence="9" id="KW-0234">DNA repair</keyword>
<dbReference type="AlphaFoldDB" id="A0A3S5FBR1"/>
<feature type="binding site" evidence="7">
    <location>
        <position position="402"/>
    </location>
    <ligand>
        <name>Mg(2+)</name>
        <dbReference type="ChEBI" id="CHEBI:18420"/>
        <label>1</label>
    </ligand>
</feature>
<dbReference type="InterPro" id="IPR036691">
    <property type="entry name" value="Endo/exonu/phosph_ase_sf"/>
</dbReference>
<dbReference type="GO" id="GO:0003677">
    <property type="term" value="F:DNA binding"/>
    <property type="evidence" value="ECO:0007669"/>
    <property type="project" value="InterPro"/>
</dbReference>
<dbReference type="InterPro" id="IPR004808">
    <property type="entry name" value="AP_endonuc_1"/>
</dbReference>
<evidence type="ECO:0000256" key="8">
    <source>
        <dbReference type="PIRSR" id="PIRSR604808-3"/>
    </source>
</evidence>
<feature type="binding site" evidence="7">
    <location>
        <position position="296"/>
    </location>
    <ligand>
        <name>Mg(2+)</name>
        <dbReference type="ChEBI" id="CHEBI:18420"/>
        <label>1</label>
    </ligand>
</feature>
<dbReference type="PANTHER" id="PTHR22748">
    <property type="entry name" value="AP ENDONUCLEASE"/>
    <property type="match status" value="1"/>
</dbReference>
<dbReference type="Pfam" id="PF03372">
    <property type="entry name" value="Exo_endo_phos"/>
    <property type="match status" value="1"/>
</dbReference>
<comment type="cofactor">
    <cofactor evidence="7 9">
        <name>Mg(2+)</name>
        <dbReference type="ChEBI" id="CHEBI:18420"/>
    </cofactor>
    <cofactor evidence="7 9">
        <name>Mn(2+)</name>
        <dbReference type="ChEBI" id="CHEBI:29035"/>
    </cofactor>
    <text evidence="7 9">Probably binds two magnesium or manganese ions per subunit.</text>
</comment>
<feature type="site" description="Interaction with DNA substrate" evidence="8">
    <location>
        <position position="403"/>
    </location>
</feature>